<keyword evidence="5" id="KW-0963">Cytoplasm</keyword>
<evidence type="ECO:0000256" key="2">
    <source>
        <dbReference type="ARBA" id="ARBA00004629"/>
    </source>
</evidence>
<dbReference type="GO" id="GO:1990423">
    <property type="term" value="C:RZZ complex"/>
    <property type="evidence" value="ECO:0007669"/>
    <property type="project" value="TreeGrafter"/>
</dbReference>
<name>A0A1I8N8P6_MUSDO</name>
<evidence type="ECO:0000256" key="5">
    <source>
        <dbReference type="ARBA" id="ARBA00022490"/>
    </source>
</evidence>
<protein>
    <recommendedName>
        <fullName evidence="16">Centromere/kinetochore Zw10</fullName>
    </recommendedName>
</protein>
<dbReference type="VEuPathDB" id="VectorBase:MDOMA2_016222"/>
<dbReference type="Pfam" id="PF20665">
    <property type="entry name" value="Zw10_middle"/>
    <property type="match status" value="1"/>
</dbReference>
<dbReference type="Pfam" id="PF20666">
    <property type="entry name" value="ZW10_C"/>
    <property type="match status" value="1"/>
</dbReference>
<keyword evidence="4" id="KW-0158">Chromosome</keyword>
<keyword evidence="8" id="KW-0995">Kinetochore</keyword>
<dbReference type="STRING" id="7370.A0A1I8N8P6"/>
<keyword evidence="10" id="KW-0137">Centromere</keyword>
<dbReference type="KEGG" id="mde:101899592"/>
<comment type="subcellular location">
    <subcellularLocation>
        <location evidence="2">Chromosome</location>
        <location evidence="2">Centromere</location>
        <location evidence="2">Kinetochore</location>
    </subcellularLocation>
    <subcellularLocation>
        <location evidence="1">Cytoplasm</location>
    </subcellularLocation>
</comment>
<dbReference type="OrthoDB" id="534815at2759"/>
<keyword evidence="9" id="KW-0131">Cell cycle</keyword>
<evidence type="ECO:0000259" key="14">
    <source>
        <dbReference type="Pfam" id="PF22766"/>
    </source>
</evidence>
<feature type="domain" description="ZW10 C-terminal helical" evidence="14">
    <location>
        <begin position="564"/>
        <end position="707"/>
    </location>
</feature>
<dbReference type="GO" id="GO:0005634">
    <property type="term" value="C:nucleus"/>
    <property type="evidence" value="ECO:0007669"/>
    <property type="project" value="InterPro"/>
</dbReference>
<dbReference type="PANTHER" id="PTHR12205">
    <property type="entry name" value="CENTROMERE/KINETOCHORE PROTEIN ZW10"/>
    <property type="match status" value="1"/>
</dbReference>
<organism evidence="15">
    <name type="scientific">Musca domestica</name>
    <name type="common">House fly</name>
    <dbReference type="NCBI Taxonomy" id="7370"/>
    <lineage>
        <taxon>Eukaryota</taxon>
        <taxon>Metazoa</taxon>
        <taxon>Ecdysozoa</taxon>
        <taxon>Arthropoda</taxon>
        <taxon>Hexapoda</taxon>
        <taxon>Insecta</taxon>
        <taxon>Pterygota</taxon>
        <taxon>Neoptera</taxon>
        <taxon>Endopterygota</taxon>
        <taxon>Diptera</taxon>
        <taxon>Brachycera</taxon>
        <taxon>Muscomorpha</taxon>
        <taxon>Muscoidea</taxon>
        <taxon>Muscidae</taxon>
        <taxon>Musca</taxon>
    </lineage>
</organism>
<keyword evidence="6" id="KW-0132">Cell division</keyword>
<dbReference type="PANTHER" id="PTHR12205:SF0">
    <property type="entry name" value="CENTROMERE_KINETOCHORE PROTEIN ZW10 HOMOLOG"/>
    <property type="match status" value="1"/>
</dbReference>
<evidence type="ECO:0000256" key="8">
    <source>
        <dbReference type="ARBA" id="ARBA00022838"/>
    </source>
</evidence>
<evidence type="ECO:0000259" key="12">
    <source>
        <dbReference type="Pfam" id="PF20665"/>
    </source>
</evidence>
<accession>A0A1I8N8P6</accession>
<proteinExistence type="inferred from homology"/>
<evidence type="ECO:0000259" key="11">
    <source>
        <dbReference type="Pfam" id="PF06248"/>
    </source>
</evidence>
<dbReference type="VEuPathDB" id="VectorBase:MDOA012716"/>
<evidence type="ECO:0000256" key="1">
    <source>
        <dbReference type="ARBA" id="ARBA00004496"/>
    </source>
</evidence>
<dbReference type="AlphaFoldDB" id="A0A1I8N8P6"/>
<dbReference type="InterPro" id="IPR048343">
    <property type="entry name" value="ZW10_C"/>
</dbReference>
<feature type="domain" description="Centromere/kinetochore protein zw10 middle" evidence="12">
    <location>
        <begin position="199"/>
        <end position="395"/>
    </location>
</feature>
<gene>
    <name evidence="15" type="primary">101899592</name>
</gene>
<evidence type="ECO:0000256" key="10">
    <source>
        <dbReference type="ARBA" id="ARBA00023328"/>
    </source>
</evidence>
<dbReference type="GO" id="GO:0051301">
    <property type="term" value="P:cell division"/>
    <property type="evidence" value="ECO:0007669"/>
    <property type="project" value="UniProtKB-KW"/>
</dbReference>
<evidence type="ECO:0000256" key="9">
    <source>
        <dbReference type="ARBA" id="ARBA00023306"/>
    </source>
</evidence>
<evidence type="ECO:0008006" key="16">
    <source>
        <dbReference type="Google" id="ProtNLM"/>
    </source>
</evidence>
<dbReference type="InterPro" id="IPR048344">
    <property type="entry name" value="Zw10_middle"/>
</dbReference>
<evidence type="ECO:0000256" key="7">
    <source>
        <dbReference type="ARBA" id="ARBA00022776"/>
    </source>
</evidence>
<evidence type="ECO:0000256" key="3">
    <source>
        <dbReference type="ARBA" id="ARBA00006245"/>
    </source>
</evidence>
<dbReference type="InterPro" id="IPR009361">
    <property type="entry name" value="Zw10_N"/>
</dbReference>
<feature type="domain" description="Centromere/kinetochore protein zw10 C-terminal" evidence="13">
    <location>
        <begin position="419"/>
        <end position="543"/>
    </location>
</feature>
<feature type="domain" description="Centromere/kinetochore protein zw10 N-terminal" evidence="11">
    <location>
        <begin position="31"/>
        <end position="119"/>
    </location>
</feature>
<reference evidence="15" key="1">
    <citation type="submission" date="2020-05" db="UniProtKB">
        <authorList>
            <consortium name="EnsemblMetazoa"/>
        </authorList>
    </citation>
    <scope>IDENTIFICATION</scope>
    <source>
        <strain evidence="15">Aabys</strain>
    </source>
</reference>
<dbReference type="Pfam" id="PF22766">
    <property type="entry name" value="ZW10_C2"/>
    <property type="match status" value="1"/>
</dbReference>
<dbReference type="GO" id="GO:0006888">
    <property type="term" value="P:endoplasmic reticulum to Golgi vesicle-mediated transport"/>
    <property type="evidence" value="ECO:0007669"/>
    <property type="project" value="TreeGrafter"/>
</dbReference>
<evidence type="ECO:0000256" key="4">
    <source>
        <dbReference type="ARBA" id="ARBA00022454"/>
    </source>
</evidence>
<dbReference type="Pfam" id="PF06248">
    <property type="entry name" value="Zw10_N"/>
    <property type="match status" value="1"/>
</dbReference>
<evidence type="ECO:0000256" key="6">
    <source>
        <dbReference type="ARBA" id="ARBA00022618"/>
    </source>
</evidence>
<dbReference type="GO" id="GO:0005737">
    <property type="term" value="C:cytoplasm"/>
    <property type="evidence" value="ECO:0007669"/>
    <property type="project" value="UniProtKB-SubCell"/>
</dbReference>
<comment type="similarity">
    <text evidence="3">Belongs to the ZW10 family.</text>
</comment>
<evidence type="ECO:0000313" key="15">
    <source>
        <dbReference type="EnsemblMetazoa" id="MDOA012716-PA"/>
    </source>
</evidence>
<sequence length="708" mass="81771">MVTIGELGKDDLHGFSTTESTKNSIVRILEQIRRFQNRIRKHIEDNYVNFVPNYTASDVYIDEGESLLRETEHLLKNVGSDARMALNSANIELTQCLEELREVAMGLKLSQRILKIDDLFQCLEESNATKDYLTALDLLGKLKSLVCSENSSDVDLLFQKCECYDTIKVRYHIQANILQQNLQQRFESLVQFSEKVFPSAKSVNLQVSKDVTQLQDTVLALFEARYNPMKLCDFLLENCLEPIITKPVSVEYCTEKDDYFQINISYSVKAGNKTLRPSYKQVFMYVKILFECLANINIEISTNKYVFGVIGNHIKEKFIKLLVEECLLYSIPDTMDEYQESTLLDDLQKFEQMLTDICFLDADKDRELKDFGEKFNYLFEERFSVKILESARTIMQKDLQDMVIVCEGINAKEVEDNKFLFPQCMISKSTLELTKLMERILRQPPNSHHETDVNDINASNIFLPIISTIVTTYCSDVPKIHDKLLESIPQQSVLFYNNCMYLANWVAKYSDVGIPTHPALVKTLQSTGLRLFKVQEAKQQKIIQEIMKNLDISDTHSIGSAPLKLVRQCLRQMELLKNVWLYVLPETIYNKTFSFILNDFFQDIIRRIISLEDISAAVASELSELISVILERVPDLFKEKHEAFQVSSWMKLQQLQMILNASLQEIVDQWCDGAGILTANYKAEELRHLIRALFQNTDRRAKALSRIV</sequence>
<dbReference type="eggNOG" id="KOG2163">
    <property type="taxonomic scope" value="Eukaryota"/>
</dbReference>
<dbReference type="GO" id="GO:0007094">
    <property type="term" value="P:mitotic spindle assembly checkpoint signaling"/>
    <property type="evidence" value="ECO:0007669"/>
    <property type="project" value="TreeGrafter"/>
</dbReference>
<dbReference type="RefSeq" id="XP_005185606.2">
    <property type="nucleotide sequence ID" value="XM_005185549.4"/>
</dbReference>
<keyword evidence="7" id="KW-0498">Mitosis</keyword>
<dbReference type="InterPro" id="IPR046362">
    <property type="entry name" value="Zw10/DSL1_C_sf"/>
</dbReference>
<dbReference type="EnsemblMetazoa" id="MDOA012716-RA">
    <property type="protein sequence ID" value="MDOA012716-PA"/>
    <property type="gene ID" value="MDOA012716"/>
</dbReference>
<evidence type="ECO:0000259" key="13">
    <source>
        <dbReference type="Pfam" id="PF20666"/>
    </source>
</evidence>
<dbReference type="InterPro" id="IPR055148">
    <property type="entry name" value="ZW10_C_2"/>
</dbReference>
<dbReference type="Gene3D" id="1.10.357.150">
    <property type="match status" value="1"/>
</dbReference>